<dbReference type="RefSeq" id="WP_101236364.1">
    <property type="nucleotide sequence ID" value="NZ_PISJ01000012.1"/>
</dbReference>
<feature type="domain" description="EamA" evidence="12">
    <location>
        <begin position="140"/>
        <end position="274"/>
    </location>
</feature>
<keyword evidence="5" id="KW-0441">Lipid A biosynthesis</keyword>
<feature type="transmembrane region" description="Helical" evidence="11">
    <location>
        <begin position="230"/>
        <end position="251"/>
    </location>
</feature>
<dbReference type="GO" id="GO:0009245">
    <property type="term" value="P:lipid A biosynthetic process"/>
    <property type="evidence" value="ECO:0007669"/>
    <property type="project" value="UniProtKB-KW"/>
</dbReference>
<dbReference type="InterPro" id="IPR000390">
    <property type="entry name" value="Small_drug/metabolite_transptr"/>
</dbReference>
<gene>
    <name evidence="13" type="ORF">CW311_09595</name>
</gene>
<dbReference type="SUPFAM" id="SSF103481">
    <property type="entry name" value="Multidrug resistance efflux transporter EmrE"/>
    <property type="match status" value="2"/>
</dbReference>
<keyword evidence="7" id="KW-0448">Lipopolysaccharide biosynthesis</keyword>
<comment type="caution">
    <text evidence="13">The sequence shown here is derived from an EMBL/GenBank/DDBJ whole genome shotgun (WGS) entry which is preliminary data.</text>
</comment>
<dbReference type="GO" id="GO:0005886">
    <property type="term" value="C:plasma membrane"/>
    <property type="evidence" value="ECO:0007669"/>
    <property type="project" value="UniProtKB-SubCell"/>
</dbReference>
<keyword evidence="10 11" id="KW-0472">Membrane</keyword>
<keyword evidence="3" id="KW-0444">Lipid biosynthesis</keyword>
<evidence type="ECO:0000256" key="7">
    <source>
        <dbReference type="ARBA" id="ARBA00022985"/>
    </source>
</evidence>
<feature type="transmembrane region" description="Helical" evidence="11">
    <location>
        <begin position="170"/>
        <end position="191"/>
    </location>
</feature>
<feature type="transmembrane region" description="Helical" evidence="11">
    <location>
        <begin position="30"/>
        <end position="51"/>
    </location>
</feature>
<evidence type="ECO:0000259" key="12">
    <source>
        <dbReference type="Pfam" id="PF00892"/>
    </source>
</evidence>
<feature type="transmembrane region" description="Helical" evidence="11">
    <location>
        <begin position="258"/>
        <end position="274"/>
    </location>
</feature>
<dbReference type="Gene3D" id="1.10.3730.20">
    <property type="match status" value="2"/>
</dbReference>
<feature type="transmembrane region" description="Helical" evidence="11">
    <location>
        <begin position="114"/>
        <end position="134"/>
    </location>
</feature>
<name>A0A2N0WG66_9GAMM</name>
<keyword evidence="4" id="KW-0997">Cell inner membrane</keyword>
<evidence type="ECO:0000256" key="6">
    <source>
        <dbReference type="ARBA" id="ARBA00022692"/>
    </source>
</evidence>
<dbReference type="PANTHER" id="PTHR30561">
    <property type="entry name" value="SMR FAMILY PROTON-DEPENDENT DRUG EFFLUX TRANSPORTER SUGE"/>
    <property type="match status" value="1"/>
</dbReference>
<organism evidence="13 14">
    <name type="scientific">Acinetobacter proteolyticus</name>
    <dbReference type="NCBI Taxonomy" id="1776741"/>
    <lineage>
        <taxon>Bacteria</taxon>
        <taxon>Pseudomonadati</taxon>
        <taxon>Pseudomonadota</taxon>
        <taxon>Gammaproteobacteria</taxon>
        <taxon>Moraxellales</taxon>
        <taxon>Moraxellaceae</taxon>
        <taxon>Acinetobacter</taxon>
    </lineage>
</organism>
<keyword evidence="2" id="KW-1003">Cell membrane</keyword>
<dbReference type="AlphaFoldDB" id="A0A2N0WG66"/>
<evidence type="ECO:0000256" key="1">
    <source>
        <dbReference type="ARBA" id="ARBA00004651"/>
    </source>
</evidence>
<accession>A0A2N0WG66</accession>
<keyword evidence="8 11" id="KW-1133">Transmembrane helix</keyword>
<evidence type="ECO:0000256" key="5">
    <source>
        <dbReference type="ARBA" id="ARBA00022556"/>
    </source>
</evidence>
<evidence type="ECO:0000256" key="11">
    <source>
        <dbReference type="SAM" id="Phobius"/>
    </source>
</evidence>
<keyword evidence="9" id="KW-0443">Lipid metabolism</keyword>
<evidence type="ECO:0000256" key="8">
    <source>
        <dbReference type="ARBA" id="ARBA00022989"/>
    </source>
</evidence>
<evidence type="ECO:0000313" key="14">
    <source>
        <dbReference type="Proteomes" id="UP000233553"/>
    </source>
</evidence>
<feature type="transmembrane region" description="Helical" evidence="11">
    <location>
        <begin position="203"/>
        <end position="224"/>
    </location>
</feature>
<feature type="domain" description="EamA" evidence="12">
    <location>
        <begin position="8"/>
        <end position="130"/>
    </location>
</feature>
<evidence type="ECO:0000256" key="3">
    <source>
        <dbReference type="ARBA" id="ARBA00022516"/>
    </source>
</evidence>
<evidence type="ECO:0000313" key="13">
    <source>
        <dbReference type="EMBL" id="PKF34084.1"/>
    </source>
</evidence>
<proteinExistence type="predicted"/>
<dbReference type="InterPro" id="IPR000620">
    <property type="entry name" value="EamA_dom"/>
</dbReference>
<dbReference type="Pfam" id="PF00892">
    <property type="entry name" value="EamA"/>
    <property type="match status" value="2"/>
</dbReference>
<keyword evidence="6 11" id="KW-0812">Transmembrane</keyword>
<feature type="transmembrane region" description="Helical" evidence="11">
    <location>
        <begin position="141"/>
        <end position="158"/>
    </location>
</feature>
<evidence type="ECO:0000256" key="9">
    <source>
        <dbReference type="ARBA" id="ARBA00023098"/>
    </source>
</evidence>
<dbReference type="GO" id="GO:0022857">
    <property type="term" value="F:transmembrane transporter activity"/>
    <property type="evidence" value="ECO:0007669"/>
    <property type="project" value="InterPro"/>
</dbReference>
<reference evidence="13 14" key="1">
    <citation type="submission" date="2017-12" db="EMBL/GenBank/DDBJ databases">
        <title>Draft Genome sequences of multiple microbial strains isolated from spacecraft associated surfaces.</title>
        <authorList>
            <person name="Seuylemezian A."/>
            <person name="Vaishampayan P."/>
            <person name="Venkateswaran K."/>
        </authorList>
    </citation>
    <scope>NUCLEOTIDE SEQUENCE [LARGE SCALE GENOMIC DNA]</scope>
    <source>
        <strain evidence="13 14">2P01AA</strain>
    </source>
</reference>
<dbReference type="InterPro" id="IPR037185">
    <property type="entry name" value="EmrE-like"/>
</dbReference>
<dbReference type="PANTHER" id="PTHR30561:SF9">
    <property type="entry name" value="4-AMINO-4-DEOXY-L-ARABINOSE-PHOSPHOUNDECAPRENOL FLIPPASE SUBUNIT ARNF-RELATED"/>
    <property type="match status" value="1"/>
</dbReference>
<comment type="subcellular location">
    <subcellularLocation>
        <location evidence="1">Cell membrane</location>
        <topology evidence="1">Multi-pass membrane protein</topology>
    </subcellularLocation>
</comment>
<evidence type="ECO:0000256" key="4">
    <source>
        <dbReference type="ARBA" id="ARBA00022519"/>
    </source>
</evidence>
<protein>
    <submittedName>
        <fullName evidence="13">EamA family transporter</fullName>
    </submittedName>
</protein>
<feature type="transmembrane region" description="Helical" evidence="11">
    <location>
        <begin position="58"/>
        <end position="80"/>
    </location>
</feature>
<sequence length="277" mass="29950">MSTAIFGLILLAATCHATWNAIVKAGTNKFLTTVLVTASAAVLAALLLPFFPIPHRESWPYILASTAIQILYFGMVAKIYRVADMGLTYPLMRGTAPLIVAVLGTLLLHEQLQFNAWLGIITISVGILSMILAAPKTGRKGIGLALLNAVLIAGYTLLDGHGVRLAGSAIAYILWSFVLSGLIFFIFALKMQYQQMGEYFRHNWHLGLIGGIGSFFSYGLALWAMTLAPVAIVAALRETSILFATLISIFILKERINAVRIISSCIILIGALILRTA</sequence>
<dbReference type="GO" id="GO:0009103">
    <property type="term" value="P:lipopolysaccharide biosynthetic process"/>
    <property type="evidence" value="ECO:0007669"/>
    <property type="project" value="UniProtKB-KW"/>
</dbReference>
<evidence type="ECO:0000256" key="10">
    <source>
        <dbReference type="ARBA" id="ARBA00023136"/>
    </source>
</evidence>
<dbReference type="EMBL" id="PISJ01000012">
    <property type="protein sequence ID" value="PKF34084.1"/>
    <property type="molecule type" value="Genomic_DNA"/>
</dbReference>
<evidence type="ECO:0000256" key="2">
    <source>
        <dbReference type="ARBA" id="ARBA00022475"/>
    </source>
</evidence>
<dbReference type="Proteomes" id="UP000233553">
    <property type="component" value="Unassembled WGS sequence"/>
</dbReference>